<keyword evidence="2" id="KW-0472">Membrane</keyword>
<feature type="compositionally biased region" description="Polar residues" evidence="1">
    <location>
        <begin position="91"/>
        <end position="108"/>
    </location>
</feature>
<dbReference type="PANTHER" id="PTHR10773:SF19">
    <property type="match status" value="1"/>
</dbReference>
<comment type="caution">
    <text evidence="2">The sequence shown here is derived from an EMBL/GenBank/DDBJ whole genome shotgun (WGS) entry which is preliminary data.</text>
</comment>
<sequence>MWPENVDPRGANEVATSLFDYMRERSLQSVKEIHMFSDNCGGQNRSRYASFALWFARNHLSLSKMAHTFLEKGHTKTENNSIHRKGDKTSRTLYTRSMVHSSESSQSL</sequence>
<dbReference type="AlphaFoldDB" id="A0AAV4DMS6"/>
<evidence type="ECO:0000256" key="1">
    <source>
        <dbReference type="SAM" id="MobiDB-lite"/>
    </source>
</evidence>
<dbReference type="PANTHER" id="PTHR10773">
    <property type="entry name" value="DNA-DIRECTED RNA POLYMERASES I, II, AND III SUBUNIT RPABC2"/>
    <property type="match status" value="1"/>
</dbReference>
<dbReference type="Proteomes" id="UP000735302">
    <property type="component" value="Unassembled WGS sequence"/>
</dbReference>
<feature type="region of interest" description="Disordered" evidence="1">
    <location>
        <begin position="73"/>
        <end position="108"/>
    </location>
</feature>
<proteinExistence type="predicted"/>
<evidence type="ECO:0000313" key="3">
    <source>
        <dbReference type="Proteomes" id="UP000735302"/>
    </source>
</evidence>
<organism evidence="2 3">
    <name type="scientific">Plakobranchus ocellatus</name>
    <dbReference type="NCBI Taxonomy" id="259542"/>
    <lineage>
        <taxon>Eukaryota</taxon>
        <taxon>Metazoa</taxon>
        <taxon>Spiralia</taxon>
        <taxon>Lophotrochozoa</taxon>
        <taxon>Mollusca</taxon>
        <taxon>Gastropoda</taxon>
        <taxon>Heterobranchia</taxon>
        <taxon>Euthyneura</taxon>
        <taxon>Panpulmonata</taxon>
        <taxon>Sacoglossa</taxon>
        <taxon>Placobranchoidea</taxon>
        <taxon>Plakobranchidae</taxon>
        <taxon>Plakobranchus</taxon>
    </lineage>
</organism>
<protein>
    <submittedName>
        <fullName evidence="2">Transmembrane and tpr repeat-containing protein 2</fullName>
    </submittedName>
</protein>
<accession>A0AAV4DMS6</accession>
<name>A0AAV4DMS6_9GAST</name>
<gene>
    <name evidence="2" type="ORF">PoB_007195000</name>
</gene>
<keyword evidence="3" id="KW-1185">Reference proteome</keyword>
<evidence type="ECO:0000313" key="2">
    <source>
        <dbReference type="EMBL" id="GFO45445.1"/>
    </source>
</evidence>
<reference evidence="2 3" key="1">
    <citation type="journal article" date="2021" name="Elife">
        <title>Chloroplast acquisition without the gene transfer in kleptoplastic sea slugs, Plakobranchus ocellatus.</title>
        <authorList>
            <person name="Maeda T."/>
            <person name="Takahashi S."/>
            <person name="Yoshida T."/>
            <person name="Shimamura S."/>
            <person name="Takaki Y."/>
            <person name="Nagai Y."/>
            <person name="Toyoda A."/>
            <person name="Suzuki Y."/>
            <person name="Arimoto A."/>
            <person name="Ishii H."/>
            <person name="Satoh N."/>
            <person name="Nishiyama T."/>
            <person name="Hasebe M."/>
            <person name="Maruyama T."/>
            <person name="Minagawa J."/>
            <person name="Obokata J."/>
            <person name="Shigenobu S."/>
        </authorList>
    </citation>
    <scope>NUCLEOTIDE SEQUENCE [LARGE SCALE GENOMIC DNA]</scope>
</reference>
<dbReference type="EMBL" id="BLXT01008059">
    <property type="protein sequence ID" value="GFO45445.1"/>
    <property type="molecule type" value="Genomic_DNA"/>
</dbReference>
<keyword evidence="2" id="KW-0812">Transmembrane</keyword>